<proteinExistence type="predicted"/>
<accession>A0ABY6S6H9</accession>
<organism evidence="1 2">
    <name type="scientific">Podospora comata</name>
    <dbReference type="NCBI Taxonomy" id="48703"/>
    <lineage>
        <taxon>Eukaryota</taxon>
        <taxon>Fungi</taxon>
        <taxon>Dikarya</taxon>
        <taxon>Ascomycota</taxon>
        <taxon>Pezizomycotina</taxon>
        <taxon>Sordariomycetes</taxon>
        <taxon>Sordariomycetidae</taxon>
        <taxon>Sordariales</taxon>
        <taxon>Podosporaceae</taxon>
        <taxon>Podospora</taxon>
    </lineage>
</organism>
<sequence length="24" mass="2628">MTSFPSHSAVSVRHAIPPVYPPHL</sequence>
<name>A0ABY6S6H9_PODCO</name>
<evidence type="ECO:0000313" key="2">
    <source>
        <dbReference type="Proteomes" id="UP000280685"/>
    </source>
</evidence>
<evidence type="ECO:0000313" key="1">
    <source>
        <dbReference type="EMBL" id="VBB77260.1"/>
    </source>
</evidence>
<reference evidence="1" key="1">
    <citation type="submission" date="2018-02" db="EMBL/GenBank/DDBJ databases">
        <authorList>
            <person name="Silar P."/>
        </authorList>
    </citation>
    <scope>NUCLEOTIDE SEQUENCE [LARGE SCALE GENOMIC DNA]</scope>
    <source>
        <strain evidence="1">T</strain>
    </source>
</reference>
<gene>
    <name evidence="1" type="ORF">PODCO_306200</name>
</gene>
<dbReference type="Proteomes" id="UP000280685">
    <property type="component" value="Chromosome 3"/>
</dbReference>
<protein>
    <submittedName>
        <fullName evidence="1">Uncharacterized protein</fullName>
    </submittedName>
</protein>
<keyword evidence="2" id="KW-1185">Reference proteome</keyword>
<dbReference type="EMBL" id="LR026966">
    <property type="protein sequence ID" value="VBB77260.1"/>
    <property type="molecule type" value="Genomic_DNA"/>
</dbReference>